<dbReference type="Proteomes" id="UP000282837">
    <property type="component" value="Unassembled WGS sequence"/>
</dbReference>
<protein>
    <submittedName>
        <fullName evidence="2">Uncharacterized protein</fullName>
    </submittedName>
</protein>
<keyword evidence="3" id="KW-1185">Reference proteome</keyword>
<feature type="compositionally biased region" description="Polar residues" evidence="1">
    <location>
        <begin position="1"/>
        <end position="16"/>
    </location>
</feature>
<comment type="caution">
    <text evidence="2">The sequence shown here is derived from an EMBL/GenBank/DDBJ whole genome shotgun (WGS) entry which is preliminary data.</text>
</comment>
<proteinExistence type="predicted"/>
<organism evidence="2 3">
    <name type="scientific">Novosphingobium umbonatum</name>
    <dbReference type="NCBI Taxonomy" id="1908524"/>
    <lineage>
        <taxon>Bacteria</taxon>
        <taxon>Pseudomonadati</taxon>
        <taxon>Pseudomonadota</taxon>
        <taxon>Alphaproteobacteria</taxon>
        <taxon>Sphingomonadales</taxon>
        <taxon>Sphingomonadaceae</taxon>
        <taxon>Novosphingobium</taxon>
    </lineage>
</organism>
<accession>A0A437N5G7</accession>
<dbReference type="RefSeq" id="WP_127709110.1">
    <property type="nucleotide sequence ID" value="NZ_SACO01000006.1"/>
</dbReference>
<feature type="region of interest" description="Disordered" evidence="1">
    <location>
        <begin position="1"/>
        <end position="26"/>
    </location>
</feature>
<name>A0A437N5G7_9SPHN</name>
<dbReference type="OrthoDB" id="7441080at2"/>
<dbReference type="AlphaFoldDB" id="A0A437N5G7"/>
<evidence type="ECO:0000313" key="3">
    <source>
        <dbReference type="Proteomes" id="UP000282837"/>
    </source>
</evidence>
<dbReference type="EMBL" id="SACO01000006">
    <property type="protein sequence ID" value="RVU05101.1"/>
    <property type="molecule type" value="Genomic_DNA"/>
</dbReference>
<reference evidence="2 3" key="1">
    <citation type="submission" date="2019-01" db="EMBL/GenBank/DDBJ databases">
        <authorList>
            <person name="Chen W.-M."/>
        </authorList>
    </citation>
    <scope>NUCLEOTIDE SEQUENCE [LARGE SCALE GENOMIC DNA]</scope>
    <source>
        <strain evidence="2 3">FSY-9</strain>
    </source>
</reference>
<evidence type="ECO:0000313" key="2">
    <source>
        <dbReference type="EMBL" id="RVU05101.1"/>
    </source>
</evidence>
<gene>
    <name evidence="2" type="ORF">EOE18_10265</name>
</gene>
<evidence type="ECO:0000256" key="1">
    <source>
        <dbReference type="SAM" id="MobiDB-lite"/>
    </source>
</evidence>
<sequence length="435" mass="47334">MDSLRSNYLSNPSSGNPYEDEDDIPGDFPVIVAQGERRLQVRAYCHWSDLQGGLSMPLIGDLKLDQLPDIAPHAVLMDFSHSVDDPRIVYVGEKLARECGITRDIHHLDDIPHDSMLARVTGQYGQVVANQSPIGFEDEFVNQRSATILYRGMLLPFSDKANGPIRFGLGVVNWKEAADQALSDQIAREMGAAFENGLLGGIELPADPTPAVDPSRRAAIVSALGALHFDEVPDEMAQAMSLADWLASARELAQAARFSADRSRQALYAAIGRAYDFALAAKHSPDELAKLVHDAGIKSQPRAPLLPLVKLVFGLDYDKTRLTEYASALAHAQRTGLGRGELAAYLAEVPGGLKGVVGQERRLRHAHGAKDKGKSEPLARQLRQLNHRALHDLPTEGAEFTVLVARRLPDGTIALLGEVDEDPALLSRAAQHLIQ</sequence>